<sequence length="146" mass="16614">MTERFKRKINKNNKRDVMKIAWDYIGELLNAHDAILIEVRGVTRSDEQNAKLHAMLGDIAKQKTFNGKKLSIEQWKMIFVSGHRIATGGQAEMAIGLEGEVINLRESTAQMGVKRMASLIEYITAWGAENDVKFTDRRDLCYQNVA</sequence>
<gene>
    <name evidence="1" type="ORF">BHC49_09260</name>
</gene>
<proteinExistence type="predicted"/>
<comment type="caution">
    <text evidence="1">The sequence shown here is derived from an EMBL/GenBank/DDBJ whole genome shotgun (WGS) entry which is preliminary data.</text>
</comment>
<dbReference type="Pfam" id="PF05772">
    <property type="entry name" value="NinB"/>
    <property type="match status" value="1"/>
</dbReference>
<dbReference type="Proteomes" id="UP000229434">
    <property type="component" value="Unassembled WGS sequence"/>
</dbReference>
<reference evidence="1 2" key="1">
    <citation type="journal article" date="2017" name="MBio">
        <title>Type VI secretion-mediated competition in the bee gut microbiome.</title>
        <authorList>
            <person name="Steele M.I."/>
            <person name="Kwong W.K."/>
            <person name="Powell J.E."/>
            <person name="Whiteley M."/>
            <person name="Moran N.A."/>
        </authorList>
    </citation>
    <scope>NUCLEOTIDE SEQUENCE [LARGE SCALE GENOMIC DNA]</scope>
    <source>
        <strain evidence="1 2">Nev3CBA3</strain>
    </source>
</reference>
<dbReference type="EMBL" id="MEIS01000118">
    <property type="protein sequence ID" value="PIT53875.1"/>
    <property type="molecule type" value="Genomic_DNA"/>
</dbReference>
<accession>A0A2N9XW29</accession>
<evidence type="ECO:0000313" key="1">
    <source>
        <dbReference type="EMBL" id="PIT53875.1"/>
    </source>
</evidence>
<dbReference type="AlphaFoldDB" id="A0A2N9XW29"/>
<dbReference type="RefSeq" id="WP_218966268.1">
    <property type="nucleotide sequence ID" value="NZ_MDVD01000003.1"/>
</dbReference>
<name>A0A2N9XW29_9NEIS</name>
<protein>
    <submittedName>
        <fullName evidence="1">Recombination protein NinB</fullName>
    </submittedName>
</protein>
<dbReference type="InterPro" id="IPR008711">
    <property type="entry name" value="Recombinase_NinB"/>
</dbReference>
<dbReference type="Gene3D" id="1.10.3790.10">
    <property type="entry name" value="NinB"/>
    <property type="match status" value="1"/>
</dbReference>
<dbReference type="SUPFAM" id="SSF103370">
    <property type="entry name" value="NinB"/>
    <property type="match status" value="1"/>
</dbReference>
<evidence type="ECO:0000313" key="2">
    <source>
        <dbReference type="Proteomes" id="UP000229434"/>
    </source>
</evidence>
<dbReference type="InterPro" id="IPR036619">
    <property type="entry name" value="NinB_sf"/>
</dbReference>
<organism evidence="1 2">
    <name type="scientific">Snodgrassella alvi</name>
    <dbReference type="NCBI Taxonomy" id="1196083"/>
    <lineage>
        <taxon>Bacteria</taxon>
        <taxon>Pseudomonadati</taxon>
        <taxon>Pseudomonadota</taxon>
        <taxon>Betaproteobacteria</taxon>
        <taxon>Neisseriales</taxon>
        <taxon>Neisseriaceae</taxon>
        <taxon>Snodgrassella</taxon>
    </lineage>
</organism>